<dbReference type="GO" id="GO:0009003">
    <property type="term" value="F:signal peptidase activity"/>
    <property type="evidence" value="ECO:0007669"/>
    <property type="project" value="UniProtKB-EC"/>
</dbReference>
<evidence type="ECO:0000313" key="9">
    <source>
        <dbReference type="Proteomes" id="UP000245720"/>
    </source>
</evidence>
<keyword evidence="6" id="KW-0812">Transmembrane</keyword>
<evidence type="ECO:0000313" key="8">
    <source>
        <dbReference type="EMBL" id="PWJ14054.1"/>
    </source>
</evidence>
<dbReference type="RefSeq" id="WP_109725836.1">
    <property type="nucleotide sequence ID" value="NZ_QGDI01000003.1"/>
</dbReference>
<dbReference type="PROSITE" id="PS00501">
    <property type="entry name" value="SPASE_I_1"/>
    <property type="match status" value="1"/>
</dbReference>
<name>A0A315Y1S9_RUMFL</name>
<comment type="catalytic activity">
    <reaction evidence="6">
        <text>Cleavage of hydrophobic, N-terminal signal or leader sequences from secreted and periplasmic proteins.</text>
        <dbReference type="EC" id="3.4.21.89"/>
    </reaction>
</comment>
<dbReference type="Gene3D" id="2.10.109.10">
    <property type="entry name" value="Umud Fragment, subunit A"/>
    <property type="match status" value="1"/>
</dbReference>
<proteinExistence type="inferred from homology"/>
<feature type="transmembrane region" description="Helical" evidence="6">
    <location>
        <begin position="31"/>
        <end position="57"/>
    </location>
</feature>
<dbReference type="InterPro" id="IPR019533">
    <property type="entry name" value="Peptidase_S26"/>
</dbReference>
<dbReference type="PANTHER" id="PTHR43390:SF1">
    <property type="entry name" value="CHLOROPLAST PROCESSING PEPTIDASE"/>
    <property type="match status" value="1"/>
</dbReference>
<dbReference type="PRINTS" id="PR00727">
    <property type="entry name" value="LEADERPTASE"/>
</dbReference>
<reference evidence="8 9" key="1">
    <citation type="submission" date="2018-05" db="EMBL/GenBank/DDBJ databases">
        <title>The Hungate 1000. A catalogue of reference genomes from the rumen microbiome.</title>
        <authorList>
            <person name="Kelly W."/>
        </authorList>
    </citation>
    <scope>NUCLEOTIDE SEQUENCE [LARGE SCALE GENOMIC DNA]</scope>
    <source>
        <strain evidence="8 9">SAb67</strain>
    </source>
</reference>
<evidence type="ECO:0000256" key="6">
    <source>
        <dbReference type="RuleBase" id="RU362042"/>
    </source>
</evidence>
<evidence type="ECO:0000256" key="1">
    <source>
        <dbReference type="ARBA" id="ARBA00004401"/>
    </source>
</evidence>
<keyword evidence="6" id="KW-0472">Membrane</keyword>
<organism evidence="8 9">
    <name type="scientific">Ruminococcus flavefaciens</name>
    <dbReference type="NCBI Taxonomy" id="1265"/>
    <lineage>
        <taxon>Bacteria</taxon>
        <taxon>Bacillati</taxon>
        <taxon>Bacillota</taxon>
        <taxon>Clostridia</taxon>
        <taxon>Eubacteriales</taxon>
        <taxon>Oscillospiraceae</taxon>
        <taxon>Ruminococcus</taxon>
    </lineage>
</organism>
<keyword evidence="6" id="KW-1133">Transmembrane helix</keyword>
<dbReference type="InterPro" id="IPR036286">
    <property type="entry name" value="LexA/Signal_pep-like_sf"/>
</dbReference>
<dbReference type="Proteomes" id="UP000245720">
    <property type="component" value="Unassembled WGS sequence"/>
</dbReference>
<dbReference type="CDD" id="cd06530">
    <property type="entry name" value="S26_SPase_I"/>
    <property type="match status" value="1"/>
</dbReference>
<dbReference type="EMBL" id="QGDI01000003">
    <property type="protein sequence ID" value="PWJ14054.1"/>
    <property type="molecule type" value="Genomic_DNA"/>
</dbReference>
<dbReference type="AlphaFoldDB" id="A0A315Y1S9"/>
<dbReference type="GO" id="GO:0004252">
    <property type="term" value="F:serine-type endopeptidase activity"/>
    <property type="evidence" value="ECO:0007669"/>
    <property type="project" value="InterPro"/>
</dbReference>
<dbReference type="PANTHER" id="PTHR43390">
    <property type="entry name" value="SIGNAL PEPTIDASE I"/>
    <property type="match status" value="1"/>
</dbReference>
<evidence type="ECO:0000256" key="5">
    <source>
        <dbReference type="PIRSR" id="PIRSR600223-1"/>
    </source>
</evidence>
<dbReference type="SUPFAM" id="SSF51306">
    <property type="entry name" value="LexA/Signal peptidase"/>
    <property type="match status" value="1"/>
</dbReference>
<dbReference type="InterPro" id="IPR000223">
    <property type="entry name" value="Pept_S26A_signal_pept_1"/>
</dbReference>
<evidence type="ECO:0000256" key="2">
    <source>
        <dbReference type="ARBA" id="ARBA00009370"/>
    </source>
</evidence>
<dbReference type="NCBIfam" id="TIGR02227">
    <property type="entry name" value="sigpep_I_bact"/>
    <property type="match status" value="1"/>
</dbReference>
<dbReference type="InterPro" id="IPR019756">
    <property type="entry name" value="Pept_S26A_signal_pept_1_Ser-AS"/>
</dbReference>
<feature type="domain" description="Peptidase S26" evidence="7">
    <location>
        <begin position="36"/>
        <end position="184"/>
    </location>
</feature>
<comment type="subcellular location">
    <subcellularLocation>
        <location evidence="1">Cell membrane</location>
        <topology evidence="1">Single-pass type II membrane protein</topology>
    </subcellularLocation>
    <subcellularLocation>
        <location evidence="6">Membrane</location>
        <topology evidence="6">Single-pass type II membrane protein</topology>
    </subcellularLocation>
</comment>
<dbReference type="GO" id="GO:0005886">
    <property type="term" value="C:plasma membrane"/>
    <property type="evidence" value="ECO:0007669"/>
    <property type="project" value="UniProtKB-SubCell"/>
</dbReference>
<evidence type="ECO:0000259" key="7">
    <source>
        <dbReference type="Pfam" id="PF10502"/>
    </source>
</evidence>
<feature type="active site" evidence="5">
    <location>
        <position position="63"/>
    </location>
</feature>
<keyword evidence="4 6" id="KW-0378">Hydrolase</keyword>
<dbReference type="OrthoDB" id="9802919at2"/>
<dbReference type="EC" id="3.4.21.89" evidence="6"/>
<feature type="active site" evidence="5">
    <location>
        <position position="99"/>
    </location>
</feature>
<evidence type="ECO:0000256" key="4">
    <source>
        <dbReference type="ARBA" id="ARBA00022801"/>
    </source>
</evidence>
<sequence>MKGDKNYELPTAEQLKNEMDRLRYKRSYIRTLTGTIGALIAAAAAIVLLSVLVFPVMRVTGNSMQPTLKEDQVIMCRRSAHVKQGDIIAFYHNKKILVKRVIGVSGDTVDIGTDGRVTVNGSALSEPYAALSAEGECDITLPFTVPSGRYFVMGDDRAVSVDSRSSAVGCIAEENIIGKVNMIILPFSDAGKLN</sequence>
<comment type="similarity">
    <text evidence="2 6">Belongs to the peptidase S26 family.</text>
</comment>
<dbReference type="Pfam" id="PF10502">
    <property type="entry name" value="Peptidase_S26"/>
    <property type="match status" value="1"/>
</dbReference>
<protein>
    <recommendedName>
        <fullName evidence="6">Signal peptidase I</fullName>
        <ecNumber evidence="6">3.4.21.89</ecNumber>
    </recommendedName>
</protein>
<comment type="caution">
    <text evidence="8">The sequence shown here is derived from an EMBL/GenBank/DDBJ whole genome shotgun (WGS) entry which is preliminary data.</text>
</comment>
<accession>A0A315Y1S9</accession>
<gene>
    <name evidence="8" type="ORF">IE37_00986</name>
</gene>
<keyword evidence="3 6" id="KW-0645">Protease</keyword>
<evidence type="ECO:0000256" key="3">
    <source>
        <dbReference type="ARBA" id="ARBA00022670"/>
    </source>
</evidence>
<dbReference type="GO" id="GO:0006465">
    <property type="term" value="P:signal peptide processing"/>
    <property type="evidence" value="ECO:0007669"/>
    <property type="project" value="InterPro"/>
</dbReference>